<dbReference type="GO" id="GO:0022857">
    <property type="term" value="F:transmembrane transporter activity"/>
    <property type="evidence" value="ECO:0007669"/>
    <property type="project" value="InterPro"/>
</dbReference>
<organism evidence="8 9">
    <name type="scientific">Klebsiella pneumoniae</name>
    <dbReference type="NCBI Taxonomy" id="573"/>
    <lineage>
        <taxon>Bacteria</taxon>
        <taxon>Pseudomonadati</taxon>
        <taxon>Pseudomonadota</taxon>
        <taxon>Gammaproteobacteria</taxon>
        <taxon>Enterobacterales</taxon>
        <taxon>Enterobacteriaceae</taxon>
        <taxon>Klebsiella/Raoultella group</taxon>
        <taxon>Klebsiella</taxon>
        <taxon>Klebsiella pneumoniae complex</taxon>
    </lineage>
</organism>
<dbReference type="AlphaFoldDB" id="A0A2X3EU08"/>
<keyword evidence="6 7" id="KW-0472">Membrane</keyword>
<evidence type="ECO:0000313" key="8">
    <source>
        <dbReference type="EMBL" id="SQC39781.1"/>
    </source>
</evidence>
<reference evidence="8 9" key="1">
    <citation type="submission" date="2018-06" db="EMBL/GenBank/DDBJ databases">
        <authorList>
            <consortium name="Pathogen Informatics"/>
            <person name="Doyle S."/>
        </authorList>
    </citation>
    <scope>NUCLEOTIDE SEQUENCE [LARGE SCALE GENOMIC DNA]</scope>
    <source>
        <strain evidence="8 9">NCTC9128</strain>
    </source>
</reference>
<dbReference type="Proteomes" id="UP000251088">
    <property type="component" value="Unassembled WGS sequence"/>
</dbReference>
<evidence type="ECO:0000313" key="9">
    <source>
        <dbReference type="Proteomes" id="UP000251088"/>
    </source>
</evidence>
<evidence type="ECO:0000256" key="7">
    <source>
        <dbReference type="SAM" id="Phobius"/>
    </source>
</evidence>
<dbReference type="Pfam" id="PF02653">
    <property type="entry name" value="BPD_transp_2"/>
    <property type="match status" value="1"/>
</dbReference>
<accession>A0A2X3EU08</accession>
<evidence type="ECO:0000256" key="1">
    <source>
        <dbReference type="ARBA" id="ARBA00004429"/>
    </source>
</evidence>
<protein>
    <submittedName>
        <fullName evidence="8">Inner membrane ABC transporter permease YjfF</fullName>
    </submittedName>
</protein>
<dbReference type="InterPro" id="IPR001851">
    <property type="entry name" value="ABC_transp_permease"/>
</dbReference>
<dbReference type="PANTHER" id="PTHR32196:SF63">
    <property type="entry name" value="INNER MEMBRANE ABC TRANSPORTER PERMEASE PROTEIN YJFF"/>
    <property type="match status" value="1"/>
</dbReference>
<comment type="similarity">
    <text evidence="2">Belongs to the binding-protein-dependent transport system permease family. AraH/RbsC subfamily.</text>
</comment>
<evidence type="ECO:0000256" key="4">
    <source>
        <dbReference type="ARBA" id="ARBA00022692"/>
    </source>
</evidence>
<proteinExistence type="inferred from homology"/>
<keyword evidence="5 7" id="KW-1133">Transmembrane helix</keyword>
<comment type="subcellular location">
    <subcellularLocation>
        <location evidence="1">Cell inner membrane</location>
        <topology evidence="1">Multi-pass membrane protein</topology>
    </subcellularLocation>
</comment>
<name>A0A2X3EU08_KLEPN</name>
<dbReference type="PANTHER" id="PTHR32196">
    <property type="entry name" value="ABC TRANSPORTER PERMEASE PROTEIN YPHD-RELATED-RELATED"/>
    <property type="match status" value="1"/>
</dbReference>
<evidence type="ECO:0000256" key="3">
    <source>
        <dbReference type="ARBA" id="ARBA00022475"/>
    </source>
</evidence>
<feature type="transmembrane region" description="Helical" evidence="7">
    <location>
        <begin position="66"/>
        <end position="84"/>
    </location>
</feature>
<evidence type="ECO:0000256" key="5">
    <source>
        <dbReference type="ARBA" id="ARBA00022989"/>
    </source>
</evidence>
<feature type="transmembrane region" description="Helical" evidence="7">
    <location>
        <begin position="7"/>
        <end position="31"/>
    </location>
</feature>
<keyword evidence="4 7" id="KW-0812">Transmembrane</keyword>
<keyword evidence="3" id="KW-1003">Cell membrane</keyword>
<dbReference type="EMBL" id="UAWN01000014">
    <property type="protein sequence ID" value="SQC39781.1"/>
    <property type="molecule type" value="Genomic_DNA"/>
</dbReference>
<gene>
    <name evidence="8" type="primary">yjfF_2</name>
    <name evidence="8" type="ORF">NCTC9128_05927</name>
</gene>
<evidence type="ECO:0000256" key="6">
    <source>
        <dbReference type="ARBA" id="ARBA00023136"/>
    </source>
</evidence>
<dbReference type="GO" id="GO:0005886">
    <property type="term" value="C:plasma membrane"/>
    <property type="evidence" value="ECO:0007669"/>
    <property type="project" value="UniProtKB-SubCell"/>
</dbReference>
<sequence>MAAPFGAFMGLLIDALKIPAFIITLAGMFFLRGVSYLVSEESIPINHPVYDTLSGLAWTIPGGGRLSAMGLLMLLVVVAGIFVAHRTRFGNQVYAIGGNATSANLMGISDSQRHDPYLYALHRTGDAGRDRLFPFIPRRAMRWRASASSWMRLPRW</sequence>
<evidence type="ECO:0000256" key="2">
    <source>
        <dbReference type="ARBA" id="ARBA00007942"/>
    </source>
</evidence>